<feature type="domain" description="Tyrosine specific protein phosphatases" evidence="1">
    <location>
        <begin position="88"/>
        <end position="155"/>
    </location>
</feature>
<sequence length="162" mass="17846">MIHPTWELKLDTGALILTPCPGTKIVSLIESLQQLKAQGVSAVVTALSIEEMQQKGVDDLSKQVEALGMKWYHAPIEDDQAPDASFMQQWSSLSQALHQHIDKGEKVAMHCMGGSGRTGLLAAHFLLEKDWPLDLIIEQVQALRPGAFTKPDQIEYIRAFAG</sequence>
<reference evidence="2 3" key="1">
    <citation type="submission" date="2019-10" db="EMBL/GenBank/DDBJ databases">
        <title>Vibrio sp. nov., isolated from Coralline algae surface.</title>
        <authorList>
            <person name="Geng Y."/>
            <person name="Zhang X."/>
        </authorList>
    </citation>
    <scope>NUCLEOTIDE SEQUENCE [LARGE SCALE GENOMIC DNA]</scope>
    <source>
        <strain evidence="2 3">SM1977</strain>
    </source>
</reference>
<evidence type="ECO:0000259" key="1">
    <source>
        <dbReference type="PROSITE" id="PS50056"/>
    </source>
</evidence>
<proteinExistence type="predicted"/>
<evidence type="ECO:0000313" key="3">
    <source>
        <dbReference type="Proteomes" id="UP000348942"/>
    </source>
</evidence>
<accession>A0A5Q0THR1</accession>
<dbReference type="InterPro" id="IPR050561">
    <property type="entry name" value="PTP"/>
</dbReference>
<dbReference type="PROSITE" id="PS00383">
    <property type="entry name" value="TYR_PHOSPHATASE_1"/>
    <property type="match status" value="1"/>
</dbReference>
<dbReference type="InterPro" id="IPR000387">
    <property type="entry name" value="Tyr_Pase_dom"/>
</dbReference>
<gene>
    <name evidence="2" type="ORF">GFB47_15015</name>
</gene>
<dbReference type="Proteomes" id="UP000348942">
    <property type="component" value="Chromosome 2"/>
</dbReference>
<dbReference type="EMBL" id="CP045700">
    <property type="protein sequence ID" value="QGA66702.1"/>
    <property type="molecule type" value="Genomic_DNA"/>
</dbReference>
<dbReference type="InterPro" id="IPR016130">
    <property type="entry name" value="Tyr_Pase_AS"/>
</dbReference>
<dbReference type="Gene3D" id="3.90.190.10">
    <property type="entry name" value="Protein tyrosine phosphatase superfamily"/>
    <property type="match status" value="1"/>
</dbReference>
<dbReference type="FunFam" id="3.90.190.10:FF:000157">
    <property type="entry name" value="Protein-tyrosine phosphatase"/>
    <property type="match status" value="1"/>
</dbReference>
<name>A0A5Q0THR1_9VIBR</name>
<dbReference type="RefSeq" id="WP_153448835.1">
    <property type="nucleotide sequence ID" value="NZ_CP045700.1"/>
</dbReference>
<dbReference type="AlphaFoldDB" id="A0A5Q0THR1"/>
<dbReference type="InterPro" id="IPR029021">
    <property type="entry name" value="Prot-tyrosine_phosphatase-like"/>
</dbReference>
<dbReference type="SUPFAM" id="SSF52799">
    <property type="entry name" value="(Phosphotyrosine protein) phosphatases II"/>
    <property type="match status" value="1"/>
</dbReference>
<organism evidence="2 3">
    <name type="scientific">Vibrio algicola</name>
    <dbReference type="NCBI Taxonomy" id="2662262"/>
    <lineage>
        <taxon>Bacteria</taxon>
        <taxon>Pseudomonadati</taxon>
        <taxon>Pseudomonadota</taxon>
        <taxon>Gammaproteobacteria</taxon>
        <taxon>Vibrionales</taxon>
        <taxon>Vibrionaceae</taxon>
        <taxon>Vibrio</taxon>
    </lineage>
</organism>
<keyword evidence="3" id="KW-1185">Reference proteome</keyword>
<evidence type="ECO:0000313" key="2">
    <source>
        <dbReference type="EMBL" id="QGA66702.1"/>
    </source>
</evidence>
<dbReference type="Pfam" id="PF22785">
    <property type="entry name" value="Tc-R-P"/>
    <property type="match status" value="1"/>
</dbReference>
<dbReference type="PANTHER" id="PTHR23339">
    <property type="entry name" value="TYROSINE SPECIFIC PROTEIN PHOSPHATASE AND DUAL SPECIFICITY PROTEIN PHOSPHATASE"/>
    <property type="match status" value="1"/>
</dbReference>
<dbReference type="CDD" id="cd14505">
    <property type="entry name" value="CDKN3-like"/>
    <property type="match status" value="1"/>
</dbReference>
<protein>
    <submittedName>
        <fullName evidence="2">Phosphatase</fullName>
    </submittedName>
</protein>
<dbReference type="PROSITE" id="PS50056">
    <property type="entry name" value="TYR_PHOSPHATASE_2"/>
    <property type="match status" value="1"/>
</dbReference>